<dbReference type="EC" id="2.7.13.3" evidence="2"/>
<evidence type="ECO:0000256" key="4">
    <source>
        <dbReference type="ARBA" id="ARBA00022777"/>
    </source>
</evidence>
<dbReference type="SUPFAM" id="SSF55874">
    <property type="entry name" value="ATPase domain of HSP90 chaperone/DNA topoisomerase II/histidine kinase"/>
    <property type="match status" value="1"/>
</dbReference>
<dbReference type="PANTHER" id="PTHR43047">
    <property type="entry name" value="TWO-COMPONENT HISTIDINE PROTEIN KINASE"/>
    <property type="match status" value="1"/>
</dbReference>
<dbReference type="PROSITE" id="PS50110">
    <property type="entry name" value="RESPONSE_REGULATORY"/>
    <property type="match status" value="1"/>
</dbReference>
<evidence type="ECO:0000259" key="7">
    <source>
        <dbReference type="PROSITE" id="PS50110"/>
    </source>
</evidence>
<feature type="domain" description="Response regulatory" evidence="7">
    <location>
        <begin position="134"/>
        <end position="250"/>
    </location>
</feature>
<keyword evidence="9" id="KW-1185">Reference proteome</keyword>
<feature type="modified residue" description="4-aspartylphosphate" evidence="5">
    <location>
        <position position="184"/>
    </location>
</feature>
<dbReference type="SMART" id="SM00448">
    <property type="entry name" value="REC"/>
    <property type="match status" value="1"/>
</dbReference>
<dbReference type="SMART" id="SM00387">
    <property type="entry name" value="HATPase_c"/>
    <property type="match status" value="1"/>
</dbReference>
<keyword evidence="3" id="KW-0808">Transferase</keyword>
<dbReference type="Pfam" id="PF02518">
    <property type="entry name" value="HATPase_c"/>
    <property type="match status" value="1"/>
</dbReference>
<dbReference type="CDD" id="cd00156">
    <property type="entry name" value="REC"/>
    <property type="match status" value="1"/>
</dbReference>
<dbReference type="InterPro" id="IPR005467">
    <property type="entry name" value="His_kinase_dom"/>
</dbReference>
<evidence type="ECO:0000256" key="3">
    <source>
        <dbReference type="ARBA" id="ARBA00022679"/>
    </source>
</evidence>
<dbReference type="PANTHER" id="PTHR43047:SF9">
    <property type="entry name" value="HISTIDINE KINASE"/>
    <property type="match status" value="1"/>
</dbReference>
<evidence type="ECO:0000259" key="6">
    <source>
        <dbReference type="PROSITE" id="PS50109"/>
    </source>
</evidence>
<dbReference type="SUPFAM" id="SSF52172">
    <property type="entry name" value="CheY-like"/>
    <property type="match status" value="1"/>
</dbReference>
<dbReference type="InterPro" id="IPR036890">
    <property type="entry name" value="HATPase_C_sf"/>
</dbReference>
<dbReference type="CDD" id="cd00075">
    <property type="entry name" value="HATPase"/>
    <property type="match status" value="1"/>
</dbReference>
<dbReference type="InterPro" id="IPR004358">
    <property type="entry name" value="Sig_transdc_His_kin-like_C"/>
</dbReference>
<dbReference type="EMBL" id="DS267843">
    <property type="protein sequence ID" value="EDN56244.1"/>
    <property type="molecule type" value="Genomic_DNA"/>
</dbReference>
<evidence type="ECO:0000313" key="8">
    <source>
        <dbReference type="EMBL" id="EDN56244.1"/>
    </source>
</evidence>
<organism evidence="8 9">
    <name type="scientific">Vibrio antiquarius (strain Ex25)</name>
    <dbReference type="NCBI Taxonomy" id="150340"/>
    <lineage>
        <taxon>Bacteria</taxon>
        <taxon>Pseudomonadati</taxon>
        <taxon>Pseudomonadota</taxon>
        <taxon>Gammaproteobacteria</taxon>
        <taxon>Vibrionales</taxon>
        <taxon>Vibrionaceae</taxon>
        <taxon>Vibrio</taxon>
        <taxon>Vibrio diabolicus subgroup</taxon>
    </lineage>
</organism>
<gene>
    <name evidence="8" type="ORF">VEx25_2070</name>
</gene>
<keyword evidence="4" id="KW-0418">Kinase</keyword>
<evidence type="ECO:0000256" key="2">
    <source>
        <dbReference type="ARBA" id="ARBA00012438"/>
    </source>
</evidence>
<evidence type="ECO:0000313" key="9">
    <source>
        <dbReference type="Proteomes" id="UP000242664"/>
    </source>
</evidence>
<dbReference type="Pfam" id="PF00072">
    <property type="entry name" value="Response_reg"/>
    <property type="match status" value="1"/>
</dbReference>
<dbReference type="InterPro" id="IPR011006">
    <property type="entry name" value="CheY-like_superfamily"/>
</dbReference>
<name>A0ABM9WS72_VIBAE</name>
<evidence type="ECO:0000256" key="1">
    <source>
        <dbReference type="ARBA" id="ARBA00000085"/>
    </source>
</evidence>
<dbReference type="Proteomes" id="UP000242664">
    <property type="component" value="Unassembled WGS sequence"/>
</dbReference>
<reference evidence="9" key="1">
    <citation type="submission" date="2006-10" db="EMBL/GenBank/DDBJ databases">
        <authorList>
            <person name="Heidelberg J."/>
            <person name="Sebastian Y."/>
        </authorList>
    </citation>
    <scope>NUCLEOTIDE SEQUENCE [LARGE SCALE GENOMIC DNA]</scope>
    <source>
        <strain evidence="9">EX25</strain>
    </source>
</reference>
<dbReference type="Gene3D" id="3.30.565.10">
    <property type="entry name" value="Histidine kinase-like ATPase, C-terminal domain"/>
    <property type="match status" value="1"/>
</dbReference>
<comment type="catalytic activity">
    <reaction evidence="1">
        <text>ATP + protein L-histidine = ADP + protein N-phospho-L-histidine.</text>
        <dbReference type="EC" id="2.7.13.3"/>
    </reaction>
</comment>
<protein>
    <recommendedName>
        <fullName evidence="2">histidine kinase</fullName>
        <ecNumber evidence="2">2.7.13.3</ecNumber>
    </recommendedName>
</protein>
<keyword evidence="5" id="KW-0597">Phosphoprotein</keyword>
<feature type="domain" description="Histidine kinase" evidence="6">
    <location>
        <begin position="1"/>
        <end position="113"/>
    </location>
</feature>
<dbReference type="Gene3D" id="3.40.50.2300">
    <property type="match status" value="1"/>
</dbReference>
<accession>A0ABM9WS72</accession>
<dbReference type="InterPro" id="IPR003594">
    <property type="entry name" value="HATPase_dom"/>
</dbReference>
<dbReference type="PROSITE" id="PS50109">
    <property type="entry name" value="HIS_KIN"/>
    <property type="match status" value="1"/>
</dbReference>
<proteinExistence type="predicted"/>
<dbReference type="InterPro" id="IPR001789">
    <property type="entry name" value="Sig_transdc_resp-reg_receiver"/>
</dbReference>
<sequence>MVKSDPKLLRRVVQNFLTNAFRYNPNGKVALGVRRVKGRVRIDVWDNGVGIEEEKQQEIFEEFNRGTQVRSDQGLGLGLAISKGIAQVLGHEISMRSWVGKGSVFSITLDKADHVQPHPVQVTTSNQSELGHLRILCVDNEPDILVGMENLLSRWGCDTRVATDLVESLQALEDGWIPDVIFSDYRLDDGRTGLEVLQQCRLRLGSCFEGVIISADRTDDMLDGIKANGFSFIAKPVKPLKLRSVLNRVA</sequence>
<evidence type="ECO:0000256" key="5">
    <source>
        <dbReference type="PROSITE-ProRule" id="PRU00169"/>
    </source>
</evidence>
<dbReference type="PRINTS" id="PR00344">
    <property type="entry name" value="BCTRLSENSOR"/>
</dbReference>